<name>A0A327KTX1_9BRAD</name>
<dbReference type="RefSeq" id="WP_111356069.1">
    <property type="nucleotide sequence ID" value="NZ_NHSK01000160.1"/>
</dbReference>
<protein>
    <submittedName>
        <fullName evidence="1">Uncharacterized protein</fullName>
    </submittedName>
</protein>
<dbReference type="AlphaFoldDB" id="A0A327KTX1"/>
<reference evidence="1 2" key="1">
    <citation type="submission" date="2017-07" db="EMBL/GenBank/DDBJ databases">
        <title>Draft Genome Sequences of Select Purple Nonsulfur Bacteria.</title>
        <authorList>
            <person name="Lasarre B."/>
            <person name="Mckinlay J.B."/>
        </authorList>
    </citation>
    <scope>NUCLEOTIDE SEQUENCE [LARGE SCALE GENOMIC DNA]</scope>
    <source>
        <strain evidence="1 2">DSM 11907</strain>
    </source>
</reference>
<organism evidence="1 2">
    <name type="scientific">Rhodoplanes elegans</name>
    <dbReference type="NCBI Taxonomy" id="29408"/>
    <lineage>
        <taxon>Bacteria</taxon>
        <taxon>Pseudomonadati</taxon>
        <taxon>Pseudomonadota</taxon>
        <taxon>Alphaproteobacteria</taxon>
        <taxon>Hyphomicrobiales</taxon>
        <taxon>Nitrobacteraceae</taxon>
        <taxon>Rhodoplanes</taxon>
    </lineage>
</organism>
<dbReference type="EMBL" id="NPEU01000033">
    <property type="protein sequence ID" value="RAI40772.1"/>
    <property type="molecule type" value="Genomic_DNA"/>
</dbReference>
<sequence>MADEIGMVALLTFELCPKDVKATNSGSATGQGTEFVAVDGIELFGAGRSSDRGRQSLAVFRMALGASEDASQLRDVMVRLRPFDRGLVQSGCRSLLPNSRRGHDSPADAAEVEFGFRDFTCGGKNRRPLVTFDDFTGQGLDMLASAGERSYRNR</sequence>
<keyword evidence="2" id="KW-1185">Reference proteome</keyword>
<gene>
    <name evidence="1" type="ORF">CH338_05300</name>
</gene>
<comment type="caution">
    <text evidence="1">The sequence shown here is derived from an EMBL/GenBank/DDBJ whole genome shotgun (WGS) entry which is preliminary data.</text>
</comment>
<proteinExistence type="predicted"/>
<evidence type="ECO:0000313" key="1">
    <source>
        <dbReference type="EMBL" id="RAI40772.1"/>
    </source>
</evidence>
<evidence type="ECO:0000313" key="2">
    <source>
        <dbReference type="Proteomes" id="UP000248863"/>
    </source>
</evidence>
<accession>A0A327KTX1</accession>
<dbReference type="Proteomes" id="UP000248863">
    <property type="component" value="Unassembled WGS sequence"/>
</dbReference>